<dbReference type="Proteomes" id="UP000239576">
    <property type="component" value="Unassembled WGS sequence"/>
</dbReference>
<dbReference type="SUPFAM" id="SSF53448">
    <property type="entry name" value="Nucleotide-diphospho-sugar transferases"/>
    <property type="match status" value="1"/>
</dbReference>
<dbReference type="PANTHER" id="PTHR43685">
    <property type="entry name" value="GLYCOSYLTRANSFERASE"/>
    <property type="match status" value="1"/>
</dbReference>
<name>A0A2T1EEA7_9CYAN</name>
<dbReference type="OrthoDB" id="468448at2"/>
<dbReference type="InterPro" id="IPR001173">
    <property type="entry name" value="Glyco_trans_2-like"/>
</dbReference>
<feature type="domain" description="Glycosyltransferase 2-like" evidence="1">
    <location>
        <begin position="6"/>
        <end position="135"/>
    </location>
</feature>
<evidence type="ECO:0000259" key="1">
    <source>
        <dbReference type="Pfam" id="PF00535"/>
    </source>
</evidence>
<dbReference type="InterPro" id="IPR050834">
    <property type="entry name" value="Glycosyltransf_2"/>
</dbReference>
<gene>
    <name evidence="2" type="ORF">C7B82_07735</name>
</gene>
<accession>A0A2T1EEA7</accession>
<proteinExistence type="predicted"/>
<evidence type="ECO:0000313" key="3">
    <source>
        <dbReference type="Proteomes" id="UP000239576"/>
    </source>
</evidence>
<protein>
    <submittedName>
        <fullName evidence="2">Glycosyltransferase family 2 protein</fullName>
    </submittedName>
</protein>
<dbReference type="CDD" id="cd00761">
    <property type="entry name" value="Glyco_tranf_GTA_type"/>
    <property type="match status" value="1"/>
</dbReference>
<keyword evidence="2" id="KW-0808">Transferase</keyword>
<dbReference type="Pfam" id="PF00535">
    <property type="entry name" value="Glycos_transf_2"/>
    <property type="match status" value="1"/>
</dbReference>
<dbReference type="NCBIfam" id="NF038302">
    <property type="entry name" value="EPS_HpsE"/>
    <property type="match status" value="1"/>
</dbReference>
<comment type="caution">
    <text evidence="2">The sequence shown here is derived from an EMBL/GenBank/DDBJ whole genome shotgun (WGS) entry which is preliminary data.</text>
</comment>
<evidence type="ECO:0000313" key="2">
    <source>
        <dbReference type="EMBL" id="PSB31089.1"/>
    </source>
</evidence>
<reference evidence="3" key="1">
    <citation type="submission" date="2018-02" db="EMBL/GenBank/DDBJ databases">
        <authorList>
            <person name="Moore K."/>
            <person name="Momper L."/>
        </authorList>
    </citation>
    <scope>NUCLEOTIDE SEQUENCE [LARGE SCALE GENOMIC DNA]</scope>
    <source>
        <strain evidence="3">ULC18</strain>
    </source>
</reference>
<dbReference type="GO" id="GO:0016740">
    <property type="term" value="F:transferase activity"/>
    <property type="evidence" value="ECO:0007669"/>
    <property type="project" value="UniProtKB-KW"/>
</dbReference>
<sequence>MSIDFTVAIRTYNAEKRLPEVLDRLLAQVDTEGIRWEVLVVDNNSTDQTAAVVAEYAQQWRSDSQLRCVSEPKQGSAFARDRAMQDAASESLVGFLDDDNFPAENWVAEAYRFGLAHPQAGAYGSNIYAKLDAPPPPEFHQIKFLLAVEERGAVPFRYTTRGMAPNGPGCVIRKQAWQEAVPKNRRLKGRDETWKVMIANAEDIEIMLYIQSSQWEVWHNPGMEVWHHLPPKRFERSYLLRLAQSGGLAAHSCRYAKLQPWQRPLMPLFTPLYVLLSGWRVGVYYLQNRHDLATDLAKACLFQYQWNVLLSSFQTPRVSASKD</sequence>
<dbReference type="PANTHER" id="PTHR43685:SF2">
    <property type="entry name" value="GLYCOSYLTRANSFERASE 2-LIKE DOMAIN-CONTAINING PROTEIN"/>
    <property type="match status" value="1"/>
</dbReference>
<organism evidence="2 3">
    <name type="scientific">Stenomitos frigidus ULC18</name>
    <dbReference type="NCBI Taxonomy" id="2107698"/>
    <lineage>
        <taxon>Bacteria</taxon>
        <taxon>Bacillati</taxon>
        <taxon>Cyanobacteriota</taxon>
        <taxon>Cyanophyceae</taxon>
        <taxon>Leptolyngbyales</taxon>
        <taxon>Leptolyngbyaceae</taxon>
        <taxon>Stenomitos</taxon>
    </lineage>
</organism>
<dbReference type="RefSeq" id="WP_106255731.1">
    <property type="nucleotide sequence ID" value="NZ_CAWNSW010000091.1"/>
</dbReference>
<dbReference type="AlphaFoldDB" id="A0A2T1EEA7"/>
<reference evidence="2 3" key="2">
    <citation type="submission" date="2018-03" db="EMBL/GenBank/DDBJ databases">
        <title>The ancient ancestry and fast evolution of plastids.</title>
        <authorList>
            <person name="Moore K.R."/>
            <person name="Magnabosco C."/>
            <person name="Momper L."/>
            <person name="Gold D.A."/>
            <person name="Bosak T."/>
            <person name="Fournier G.P."/>
        </authorList>
    </citation>
    <scope>NUCLEOTIDE SEQUENCE [LARGE SCALE GENOMIC DNA]</scope>
    <source>
        <strain evidence="2 3">ULC18</strain>
    </source>
</reference>
<keyword evidence="3" id="KW-1185">Reference proteome</keyword>
<dbReference type="EMBL" id="PVWK01000042">
    <property type="protein sequence ID" value="PSB31089.1"/>
    <property type="molecule type" value="Genomic_DNA"/>
</dbReference>
<dbReference type="InterPro" id="IPR029044">
    <property type="entry name" value="Nucleotide-diphossugar_trans"/>
</dbReference>
<dbReference type="Gene3D" id="3.90.550.10">
    <property type="entry name" value="Spore Coat Polysaccharide Biosynthesis Protein SpsA, Chain A"/>
    <property type="match status" value="1"/>
</dbReference>